<dbReference type="InterPro" id="IPR006311">
    <property type="entry name" value="TAT_signal"/>
</dbReference>
<dbReference type="OrthoDB" id="9767994at2"/>
<dbReference type="Gene3D" id="3.30.365.10">
    <property type="entry name" value="Aldehyde oxidase/xanthine dehydrogenase, molybdopterin binding domain"/>
    <property type="match status" value="4"/>
</dbReference>
<protein>
    <submittedName>
        <fullName evidence="2">Aldehyde oxidase</fullName>
    </submittedName>
</protein>
<dbReference type="EMBL" id="NWUF01000002">
    <property type="protein sequence ID" value="PCE43929.1"/>
    <property type="molecule type" value="Genomic_DNA"/>
</dbReference>
<feature type="domain" description="Aldehyde oxidase/xanthine dehydrogenase a/b hammerhead" evidence="1">
    <location>
        <begin position="211"/>
        <end position="289"/>
    </location>
</feature>
<dbReference type="SUPFAM" id="SSF56003">
    <property type="entry name" value="Molybdenum cofactor-binding domain"/>
    <property type="match status" value="2"/>
</dbReference>
<evidence type="ECO:0000313" key="3">
    <source>
        <dbReference type="Proteomes" id="UP000218934"/>
    </source>
</evidence>
<dbReference type="InterPro" id="IPR046867">
    <property type="entry name" value="AldOxase/xan_DH_MoCoBD2"/>
</dbReference>
<dbReference type="InterPro" id="IPR052516">
    <property type="entry name" value="N-heterocyclic_Hydroxylase"/>
</dbReference>
<dbReference type="PROSITE" id="PS51318">
    <property type="entry name" value="TAT"/>
    <property type="match status" value="1"/>
</dbReference>
<dbReference type="InterPro" id="IPR037165">
    <property type="entry name" value="AldOxase/xan_DH_Mopterin-bd_sf"/>
</dbReference>
<dbReference type="Gene3D" id="3.90.1170.50">
    <property type="entry name" value="Aldehyde oxidase/xanthine dehydrogenase, a/b hammerhead"/>
    <property type="match status" value="1"/>
</dbReference>
<accession>A0A2A4G1N2</accession>
<dbReference type="InterPro" id="IPR012368">
    <property type="entry name" value="OxRdtase_Mopterin-bd_su_IorB"/>
</dbReference>
<organism evidence="2 3">
    <name type="scientific">Rhizorhabdus dicambivorans</name>
    <dbReference type="NCBI Taxonomy" id="1850238"/>
    <lineage>
        <taxon>Bacteria</taxon>
        <taxon>Pseudomonadati</taxon>
        <taxon>Pseudomonadota</taxon>
        <taxon>Alphaproteobacteria</taxon>
        <taxon>Sphingomonadales</taxon>
        <taxon>Sphingomonadaceae</taxon>
        <taxon>Rhizorhabdus</taxon>
    </lineage>
</organism>
<gene>
    <name evidence="2" type="ORF">COO09_03125</name>
</gene>
<dbReference type="PANTHER" id="PTHR47495:SF2">
    <property type="entry name" value="ALDEHYDE DEHYDROGENASE"/>
    <property type="match status" value="1"/>
</dbReference>
<sequence>MGSHDLHLSRRDALMGAGALVIGLCLPLGGAKAQGAAKGPPPIHPNAFIRIGADDSVTIISKHIEFGQGPYTGLATIAAEELDADWSKVRVESAPANAALYANLQLGAQLTGGSSAIANSYDQLRRAGAMARAMLVQAAAAEWKVPATELTVEKGVISHGKSRRSSGFGRFAAAAAKLPMPKTVTLKDPSAFTLIGNDNGVRRVDSSAKSTGRATFSIDMSAPDMLTVVVARSPRFGGKLASFDATEALKVRGVVAVKPISNGVAVYAKGMWPAIKGRKALALSWDDSKAEMRGTEEMLADYREKTKSPGLSHGATGKADAVLAAAGGQVIEAEYLFPYLAHATMEPLDGFILWDGTTARARFGSQGQTLDQAGIAKVFGIGMDKVEIETLLAGGSFGRRAQTNAQFAVELAEVAKAMPVGTPVKLVWTREDDIHGGYYRPMFAHRFKGKVDKGRITAWAHTGAGQSFMIGSAFEPFAVKNGVDATMSEGASKLLYAIPDFRCDMHVMKSPVTTSFWRSVGHTHTGYAVECFVDQLLAAAGQDPVEGRLAMMGDNPRAAGVLRAVAKLAGWKGPQPSGGRARGVAVVESFSSYVAQIAEVSVGDNGEPRVHKVWAAVDCGVAVNPDVIRAQIEGGIGYALGHALYAEVPLVEGIPAVSNFNDYRSLRINEMPEIEVFIVKSAEAPTGIGEPGVPPLAPAVANAMAALGQKRPARLPMVRA</sequence>
<comment type="caution">
    <text evidence="2">The sequence shown here is derived from an EMBL/GenBank/DDBJ whole genome shotgun (WGS) entry which is preliminary data.</text>
</comment>
<dbReference type="PANTHER" id="PTHR47495">
    <property type="entry name" value="ALDEHYDE DEHYDROGENASE"/>
    <property type="match status" value="1"/>
</dbReference>
<dbReference type="Pfam" id="PF20256">
    <property type="entry name" value="MoCoBD_2"/>
    <property type="match status" value="2"/>
</dbReference>
<dbReference type="AlphaFoldDB" id="A0A2A4G1N2"/>
<evidence type="ECO:0000313" key="2">
    <source>
        <dbReference type="EMBL" id="PCE43929.1"/>
    </source>
</evidence>
<name>A0A2A4G1N2_9SPHN</name>
<dbReference type="Pfam" id="PF02738">
    <property type="entry name" value="MoCoBD_1"/>
    <property type="match status" value="1"/>
</dbReference>
<proteinExistence type="predicted"/>
<dbReference type="SMART" id="SM01008">
    <property type="entry name" value="Ald_Xan_dh_C"/>
    <property type="match status" value="1"/>
</dbReference>
<keyword evidence="3" id="KW-1185">Reference proteome</keyword>
<evidence type="ECO:0000259" key="1">
    <source>
        <dbReference type="SMART" id="SM01008"/>
    </source>
</evidence>
<dbReference type="GO" id="GO:0016491">
    <property type="term" value="F:oxidoreductase activity"/>
    <property type="evidence" value="ECO:0007669"/>
    <property type="project" value="InterPro"/>
</dbReference>
<dbReference type="PIRSF" id="PIRSF036389">
    <property type="entry name" value="IOR_B"/>
    <property type="match status" value="1"/>
</dbReference>
<dbReference type="Proteomes" id="UP000218934">
    <property type="component" value="Unassembled WGS sequence"/>
</dbReference>
<reference evidence="2 3" key="1">
    <citation type="submission" date="2017-09" db="EMBL/GenBank/DDBJ databases">
        <title>The Catabolism of 3,6-Dichlorosalicylic acid is Initiated by the Cytochrome P450 Monooxygenase DsmABC in Rhizorhabdus dicambivorans Ndbn-20.</title>
        <authorList>
            <person name="Na L."/>
        </authorList>
    </citation>
    <scope>NUCLEOTIDE SEQUENCE [LARGE SCALE GENOMIC DNA]</scope>
    <source>
        <strain evidence="2 3">Ndbn-20m</strain>
    </source>
</reference>
<dbReference type="InterPro" id="IPR000674">
    <property type="entry name" value="Ald_Oxase/Xan_DH_a/b"/>
</dbReference>
<dbReference type="KEGG" id="rdi:CMV14_21025"/>
<dbReference type="InterPro" id="IPR008274">
    <property type="entry name" value="AldOxase/xan_DH_MoCoBD1"/>
</dbReference>